<dbReference type="EMBL" id="BMFK01000001">
    <property type="protein sequence ID" value="GGE58747.1"/>
    <property type="molecule type" value="Genomic_DNA"/>
</dbReference>
<dbReference type="Proteomes" id="UP000605259">
    <property type="component" value="Unassembled WGS sequence"/>
</dbReference>
<keyword evidence="3" id="KW-1185">Reference proteome</keyword>
<feature type="transmembrane region" description="Helical" evidence="1">
    <location>
        <begin position="7"/>
        <end position="24"/>
    </location>
</feature>
<evidence type="ECO:0000313" key="3">
    <source>
        <dbReference type="Proteomes" id="UP000605259"/>
    </source>
</evidence>
<proteinExistence type="predicted"/>
<accession>A0A917EMZ2</accession>
<comment type="caution">
    <text evidence="2">The sequence shown here is derived from an EMBL/GenBank/DDBJ whole genome shotgun (WGS) entry which is preliminary data.</text>
</comment>
<feature type="transmembrane region" description="Helical" evidence="1">
    <location>
        <begin position="30"/>
        <end position="47"/>
    </location>
</feature>
<gene>
    <name evidence="2" type="ORF">GCM10007140_06390</name>
</gene>
<keyword evidence="1" id="KW-0472">Membrane</keyword>
<dbReference type="AlphaFoldDB" id="A0A917EMZ2"/>
<keyword evidence="1" id="KW-1133">Transmembrane helix</keyword>
<reference evidence="2" key="1">
    <citation type="journal article" date="2014" name="Int. J. Syst. Evol. Microbiol.">
        <title>Complete genome sequence of Corynebacterium casei LMG S-19264T (=DSM 44701T), isolated from a smear-ripened cheese.</title>
        <authorList>
            <consortium name="US DOE Joint Genome Institute (JGI-PGF)"/>
            <person name="Walter F."/>
            <person name="Albersmeier A."/>
            <person name="Kalinowski J."/>
            <person name="Ruckert C."/>
        </authorList>
    </citation>
    <scope>NUCLEOTIDE SEQUENCE</scope>
    <source>
        <strain evidence="2">CGMCC 1.12698</strain>
    </source>
</reference>
<protein>
    <submittedName>
        <fullName evidence="2">Uncharacterized protein</fullName>
    </submittedName>
</protein>
<feature type="transmembrane region" description="Helical" evidence="1">
    <location>
        <begin position="52"/>
        <end position="70"/>
    </location>
</feature>
<organism evidence="2 3">
    <name type="scientific">Priestia taiwanensis</name>
    <dbReference type="NCBI Taxonomy" id="1347902"/>
    <lineage>
        <taxon>Bacteria</taxon>
        <taxon>Bacillati</taxon>
        <taxon>Bacillota</taxon>
        <taxon>Bacilli</taxon>
        <taxon>Bacillales</taxon>
        <taxon>Bacillaceae</taxon>
        <taxon>Priestia</taxon>
    </lineage>
</organism>
<sequence length="71" mass="8438">MKEKDIIMLLFLFIFVVVFVFITQSFAESIRDTMMIIAWLVMFVAFLKQKRYLLCSFACVMLVILIYTQIV</sequence>
<evidence type="ECO:0000313" key="2">
    <source>
        <dbReference type="EMBL" id="GGE58747.1"/>
    </source>
</evidence>
<keyword evidence="1" id="KW-0812">Transmembrane</keyword>
<name>A0A917EMZ2_9BACI</name>
<reference evidence="2" key="2">
    <citation type="submission" date="2020-09" db="EMBL/GenBank/DDBJ databases">
        <authorList>
            <person name="Sun Q."/>
            <person name="Zhou Y."/>
        </authorList>
    </citation>
    <scope>NUCLEOTIDE SEQUENCE</scope>
    <source>
        <strain evidence="2">CGMCC 1.12698</strain>
    </source>
</reference>
<evidence type="ECO:0000256" key="1">
    <source>
        <dbReference type="SAM" id="Phobius"/>
    </source>
</evidence>